<dbReference type="EMBL" id="JAAECE010000003">
    <property type="protein sequence ID" value="KAF1803429.1"/>
    <property type="molecule type" value="Genomic_DNA"/>
</dbReference>
<accession>A0A8H4BJF4</accession>
<dbReference type="SMART" id="SM00441">
    <property type="entry name" value="FF"/>
    <property type="match status" value="3"/>
</dbReference>
<organism evidence="5 6">
    <name type="scientific">Mucor circinelloides f. lusitanicus</name>
    <name type="common">Mucor racemosus var. lusitanicus</name>
    <dbReference type="NCBI Taxonomy" id="29924"/>
    <lineage>
        <taxon>Eukaryota</taxon>
        <taxon>Fungi</taxon>
        <taxon>Fungi incertae sedis</taxon>
        <taxon>Mucoromycota</taxon>
        <taxon>Mucoromycotina</taxon>
        <taxon>Mucoromycetes</taxon>
        <taxon>Mucorales</taxon>
        <taxon>Mucorineae</taxon>
        <taxon>Mucoraceae</taxon>
        <taxon>Mucor</taxon>
    </lineage>
</organism>
<feature type="domain" description="WW" evidence="3">
    <location>
        <begin position="76"/>
        <end position="103"/>
    </location>
</feature>
<dbReference type="AlphaFoldDB" id="A0A8H4BJF4"/>
<dbReference type="Gene3D" id="1.10.10.440">
    <property type="entry name" value="FF domain"/>
    <property type="match status" value="3"/>
</dbReference>
<feature type="compositionally biased region" description="Basic and acidic residues" evidence="2">
    <location>
        <begin position="115"/>
        <end position="163"/>
    </location>
</feature>
<dbReference type="Proteomes" id="UP000469890">
    <property type="component" value="Unassembled WGS sequence"/>
</dbReference>
<dbReference type="InterPro" id="IPR036020">
    <property type="entry name" value="WW_dom_sf"/>
</dbReference>
<dbReference type="PROSITE" id="PS50020">
    <property type="entry name" value="WW_DOMAIN_2"/>
    <property type="match status" value="2"/>
</dbReference>
<dbReference type="PROSITE" id="PS51676">
    <property type="entry name" value="FF"/>
    <property type="match status" value="2"/>
</dbReference>
<dbReference type="InterPro" id="IPR045148">
    <property type="entry name" value="TCRG1-like"/>
</dbReference>
<dbReference type="InterPro" id="IPR002713">
    <property type="entry name" value="FF_domain"/>
</dbReference>
<dbReference type="CDD" id="cd00201">
    <property type="entry name" value="WW"/>
    <property type="match status" value="2"/>
</dbReference>
<name>A0A8H4BJF4_MUCCL</name>
<feature type="compositionally biased region" description="Basic and acidic residues" evidence="2">
    <location>
        <begin position="224"/>
        <end position="233"/>
    </location>
</feature>
<feature type="domain" description="WW" evidence="3">
    <location>
        <begin position="16"/>
        <end position="49"/>
    </location>
</feature>
<dbReference type="SUPFAM" id="SSF81698">
    <property type="entry name" value="FF domain"/>
    <property type="match status" value="3"/>
</dbReference>
<proteinExistence type="predicted"/>
<dbReference type="InterPro" id="IPR036517">
    <property type="entry name" value="FF_domain_sf"/>
</dbReference>
<dbReference type="PANTHER" id="PTHR15377:SF3">
    <property type="entry name" value="WW DOMAIN-CONTAINING PROTEIN"/>
    <property type="match status" value="1"/>
</dbReference>
<evidence type="ECO:0008006" key="7">
    <source>
        <dbReference type="Google" id="ProtNLM"/>
    </source>
</evidence>
<dbReference type="GO" id="GO:0005634">
    <property type="term" value="C:nucleus"/>
    <property type="evidence" value="ECO:0007669"/>
    <property type="project" value="TreeGrafter"/>
</dbReference>
<evidence type="ECO:0000259" key="4">
    <source>
        <dbReference type="PROSITE" id="PS51676"/>
    </source>
</evidence>
<dbReference type="Pfam" id="PF00397">
    <property type="entry name" value="WW"/>
    <property type="match status" value="1"/>
</dbReference>
<dbReference type="PANTHER" id="PTHR15377">
    <property type="entry name" value="TRANSCRIPTION ELONGATION REGULATOR 1"/>
    <property type="match status" value="1"/>
</dbReference>
<evidence type="ECO:0000259" key="3">
    <source>
        <dbReference type="PROSITE" id="PS50020"/>
    </source>
</evidence>
<feature type="compositionally biased region" description="Low complexity" evidence="2">
    <location>
        <begin position="198"/>
        <end position="223"/>
    </location>
</feature>
<feature type="domain" description="FF" evidence="4">
    <location>
        <begin position="300"/>
        <end position="353"/>
    </location>
</feature>
<dbReference type="PROSITE" id="PS01159">
    <property type="entry name" value="WW_DOMAIN_1"/>
    <property type="match status" value="1"/>
</dbReference>
<evidence type="ECO:0000313" key="6">
    <source>
        <dbReference type="Proteomes" id="UP000469890"/>
    </source>
</evidence>
<comment type="caution">
    <text evidence="5">The sequence shown here is derived from an EMBL/GenBank/DDBJ whole genome shotgun (WGS) entry which is preliminary data.</text>
</comment>
<dbReference type="Pfam" id="PF01846">
    <property type="entry name" value="FF"/>
    <property type="match status" value="3"/>
</dbReference>
<dbReference type="SUPFAM" id="SSF51045">
    <property type="entry name" value="WW domain"/>
    <property type="match status" value="2"/>
</dbReference>
<keyword evidence="1" id="KW-0677">Repeat</keyword>
<feature type="region of interest" description="Disordered" evidence="2">
    <location>
        <begin position="115"/>
        <end position="234"/>
    </location>
</feature>
<evidence type="ECO:0000256" key="2">
    <source>
        <dbReference type="SAM" id="MobiDB-lite"/>
    </source>
</evidence>
<dbReference type="InterPro" id="IPR001202">
    <property type="entry name" value="WW_dom"/>
</dbReference>
<gene>
    <name evidence="5" type="ORF">FB192DRAFT_1368118</name>
</gene>
<evidence type="ECO:0000256" key="1">
    <source>
        <dbReference type="ARBA" id="ARBA00022737"/>
    </source>
</evidence>
<reference evidence="5 6" key="1">
    <citation type="submission" date="2019-09" db="EMBL/GenBank/DDBJ databases">
        <authorList>
            <consortium name="DOE Joint Genome Institute"/>
            <person name="Mondo S.J."/>
            <person name="Navarro-Mendoza M.I."/>
            <person name="Perez-Arques C."/>
            <person name="Panchal S."/>
            <person name="Nicolas F.E."/>
            <person name="Ganguly P."/>
            <person name="Pangilinan J."/>
            <person name="Grigoriev I."/>
            <person name="Heitman J."/>
            <person name="Sanya K."/>
            <person name="Garre V."/>
        </authorList>
    </citation>
    <scope>NUCLEOTIDE SEQUENCE [LARGE SCALE GENOMIC DNA]</scope>
    <source>
        <strain evidence="5 6">MU402</strain>
    </source>
</reference>
<feature type="compositionally biased region" description="Acidic residues" evidence="2">
    <location>
        <begin position="165"/>
        <end position="193"/>
    </location>
</feature>
<feature type="region of interest" description="Disordered" evidence="2">
    <location>
        <begin position="50"/>
        <end position="69"/>
    </location>
</feature>
<dbReference type="SMART" id="SM00456">
    <property type="entry name" value="WW"/>
    <property type="match status" value="2"/>
</dbReference>
<evidence type="ECO:0000313" key="5">
    <source>
        <dbReference type="EMBL" id="KAF1803429.1"/>
    </source>
</evidence>
<dbReference type="Gene3D" id="2.20.70.10">
    <property type="match status" value="2"/>
</dbReference>
<dbReference type="GO" id="GO:0070063">
    <property type="term" value="F:RNA polymerase binding"/>
    <property type="evidence" value="ECO:0007669"/>
    <property type="project" value="InterPro"/>
</dbReference>
<feature type="domain" description="FF" evidence="4">
    <location>
        <begin position="357"/>
        <end position="412"/>
    </location>
</feature>
<protein>
    <recommendedName>
        <fullName evidence="7">Transcription elongation regulator 1</fullName>
    </recommendedName>
</protein>
<sequence>MNPALVQGQHALVYNPMLPPGWIEHRTPTGRPYWYNTATGQTSWLFPSPLPPVAPQETQPKKKKKQTKKKIPGTNWLFVLTHDGYEFYYDRDTKTSVWEMPESLKAPMEELKKLDEEKEREKKLKAENEAKLAQKEKEDADNKKRMLEEQEAEQEAKRAKLEQEIAQEDDDDEQEEHAKEEDLEATEMTEEDIMWQLQQMAEAEVEETQAAAAAQATPEAAEQINKEPKKPELSEEECLAQFNQLLAERNISPFAIYSAEYPKLMTDPRFSLVPHNKQKALFNKYCNELGDKIKNEKKNKKKPEDEFKDLLVSKVTQKMYWDDFRRKYKDDPRFKALSVTKEKEALFKDHVKHHLGKKRPTDEYMDLLRDTKDIRPGMRWRDAKKILEKDDRYYLVESKIDREDLFRDYLQDMSK</sequence>
<dbReference type="GO" id="GO:0003712">
    <property type="term" value="F:transcription coregulator activity"/>
    <property type="evidence" value="ECO:0007669"/>
    <property type="project" value="TreeGrafter"/>
</dbReference>